<dbReference type="OrthoDB" id="9788068at2"/>
<evidence type="ECO:0000259" key="4">
    <source>
        <dbReference type="Pfam" id="PF17763"/>
    </source>
</evidence>
<protein>
    <submittedName>
        <fullName evidence="5">Asparaginase</fullName>
    </submittedName>
</protein>
<dbReference type="PANTHER" id="PTHR11707:SF28">
    <property type="entry name" value="60 KDA LYSOPHOSPHOLIPASE"/>
    <property type="match status" value="1"/>
</dbReference>
<dbReference type="EMBL" id="CP012808">
    <property type="protein sequence ID" value="ALH95092.1"/>
    <property type="molecule type" value="Genomic_DNA"/>
</dbReference>
<dbReference type="PROSITE" id="PS51732">
    <property type="entry name" value="ASN_GLN_ASE_3"/>
    <property type="match status" value="1"/>
</dbReference>
<name>A0A0N9VVD0_9GAMM</name>
<dbReference type="AlphaFoldDB" id="A0A0N9VVD0"/>
<dbReference type="PIRSF" id="PIRSF500176">
    <property type="entry name" value="L_ASNase"/>
    <property type="match status" value="1"/>
</dbReference>
<dbReference type="PRINTS" id="PR00139">
    <property type="entry name" value="ASNGLNASE"/>
</dbReference>
<evidence type="ECO:0000256" key="1">
    <source>
        <dbReference type="PIRSR" id="PIRSR001220-1"/>
    </source>
</evidence>
<dbReference type="Pfam" id="PF17763">
    <property type="entry name" value="Asparaginase_C"/>
    <property type="match status" value="1"/>
</dbReference>
<feature type="binding site" evidence="2">
    <location>
        <position position="53"/>
    </location>
    <ligand>
        <name>substrate</name>
    </ligand>
</feature>
<feature type="domain" description="Asparaginase/glutaminase C-terminal" evidence="4">
    <location>
        <begin position="219"/>
        <end position="296"/>
    </location>
</feature>
<dbReference type="InterPro" id="IPR040919">
    <property type="entry name" value="Asparaginase_C"/>
</dbReference>
<dbReference type="SUPFAM" id="SSF53774">
    <property type="entry name" value="Glutaminase/Asparaginase"/>
    <property type="match status" value="1"/>
</dbReference>
<dbReference type="PROSITE" id="PS51257">
    <property type="entry name" value="PROKAR_LIPOPROTEIN"/>
    <property type="match status" value="1"/>
</dbReference>
<dbReference type="RefSeq" id="WP_054580988.1">
    <property type="nucleotide sequence ID" value="NZ_CP012808.1"/>
</dbReference>
<dbReference type="InterPro" id="IPR027474">
    <property type="entry name" value="L-asparaginase_N"/>
</dbReference>
<gene>
    <name evidence="5" type="ORF">AOY20_05805</name>
</gene>
<dbReference type="SFLD" id="SFLDS00057">
    <property type="entry name" value="Glutaminase/Asparaginase"/>
    <property type="match status" value="1"/>
</dbReference>
<reference evidence="5 6" key="1">
    <citation type="journal article" date="2015" name="Int. J. Syst. Evol. Microbiol.">
        <title>Acinetobacter equi sp. nov. isolated from horse faeces.</title>
        <authorList>
            <person name="Poppel M.T."/>
            <person name="Skiebe E."/>
            <person name="Laue M."/>
            <person name="Bergmann H."/>
            <person name="Ebersberger I."/>
            <person name="Garn T."/>
            <person name="Fruth A."/>
            <person name="Baumgardt S."/>
            <person name="Busse H.J."/>
            <person name="Wilharm G."/>
        </authorList>
    </citation>
    <scope>NUCLEOTIDE SEQUENCE [LARGE SCALE GENOMIC DNA]</scope>
    <source>
        <strain evidence="5 6">114</strain>
    </source>
</reference>
<dbReference type="SMART" id="SM00870">
    <property type="entry name" value="Asparaginase"/>
    <property type="match status" value="1"/>
</dbReference>
<feature type="domain" description="L-asparaginase N-terminal" evidence="3">
    <location>
        <begin position="3"/>
        <end position="175"/>
    </location>
</feature>
<dbReference type="CDD" id="cd08963">
    <property type="entry name" value="L-asparaginase_I"/>
    <property type="match status" value="1"/>
</dbReference>
<dbReference type="InterPro" id="IPR036152">
    <property type="entry name" value="Asp/glu_Ase-like_sf"/>
</dbReference>
<evidence type="ECO:0000256" key="2">
    <source>
        <dbReference type="PIRSR" id="PIRSR001220-2"/>
    </source>
</evidence>
<organism evidence="5 6">
    <name type="scientific">Acinetobacter equi</name>
    <dbReference type="NCBI Taxonomy" id="1324350"/>
    <lineage>
        <taxon>Bacteria</taxon>
        <taxon>Pseudomonadati</taxon>
        <taxon>Pseudomonadota</taxon>
        <taxon>Gammaproteobacteria</taxon>
        <taxon>Moraxellales</taxon>
        <taxon>Moraxellaceae</taxon>
        <taxon>Acinetobacter</taxon>
    </lineage>
</organism>
<dbReference type="GO" id="GO:0004067">
    <property type="term" value="F:asparaginase activity"/>
    <property type="evidence" value="ECO:0007669"/>
    <property type="project" value="UniProtKB-UniRule"/>
</dbReference>
<dbReference type="InterPro" id="IPR027473">
    <property type="entry name" value="L-asparaginase_C"/>
</dbReference>
<dbReference type="Gene3D" id="3.40.50.40">
    <property type="match status" value="1"/>
</dbReference>
<dbReference type="PANTHER" id="PTHR11707">
    <property type="entry name" value="L-ASPARAGINASE"/>
    <property type="match status" value="1"/>
</dbReference>
<dbReference type="PIRSF" id="PIRSF001220">
    <property type="entry name" value="L-ASNase_gatD"/>
    <property type="match status" value="1"/>
</dbReference>
<evidence type="ECO:0000313" key="6">
    <source>
        <dbReference type="Proteomes" id="UP000064939"/>
    </source>
</evidence>
<sequence>MKKIALIYMGGTFGCIGEPLNPMPANDLIPKLKKILPHHLNIECFIAPVIKDSSACTPSDWLKLIQFIQKFQLQNFQHFVIIHGTDTLSYAGAILAQCLGQSAYVVLTGSQYPLLTVDAQNTREFTDALENLNFALDSVMHVPVGVYLAFHHQLIHAQTALKRHTTDLNAFTGILAQNSISYIEHVLIVKDSHIEKAKQFNCQNWMLQPSDPSALLFNLKNLLSHPPSCLILQGFGTGNISTNTEIIDILQKLKEKNCPVILTTQVPFGSIDQRYAISQWIQTSKILVSNTLSHADLYAKSLKMYLKYDTVDQWIEHWND</sequence>
<dbReference type="STRING" id="1324350.AOY20_05805"/>
<dbReference type="InterPro" id="IPR006034">
    <property type="entry name" value="Asparaginase/glutaminase-like"/>
</dbReference>
<dbReference type="InterPro" id="IPR041725">
    <property type="entry name" value="L-asparaginase_I"/>
</dbReference>
<accession>A0A0N9VVD0</accession>
<feature type="active site" description="O-isoaspartyl threonine intermediate" evidence="1">
    <location>
        <position position="12"/>
    </location>
</feature>
<dbReference type="Pfam" id="PF00710">
    <property type="entry name" value="Asparaginase"/>
    <property type="match status" value="1"/>
</dbReference>
<proteinExistence type="predicted"/>
<feature type="binding site" evidence="2">
    <location>
        <begin position="85"/>
        <end position="86"/>
    </location>
    <ligand>
        <name>substrate</name>
    </ligand>
</feature>
<dbReference type="InterPro" id="IPR037152">
    <property type="entry name" value="L-asparaginase_N_sf"/>
</dbReference>
<dbReference type="Proteomes" id="UP000064939">
    <property type="component" value="Chromosome"/>
</dbReference>
<dbReference type="KEGG" id="aei:AOY20_05805"/>
<evidence type="ECO:0000313" key="5">
    <source>
        <dbReference type="EMBL" id="ALH95092.1"/>
    </source>
</evidence>
<keyword evidence="6" id="KW-1185">Reference proteome</keyword>
<evidence type="ECO:0000259" key="3">
    <source>
        <dbReference type="Pfam" id="PF00710"/>
    </source>
</evidence>
<dbReference type="Gene3D" id="3.40.50.1170">
    <property type="entry name" value="L-asparaginase, N-terminal domain"/>
    <property type="match status" value="1"/>
</dbReference>